<dbReference type="EMBL" id="JASCZI010211847">
    <property type="protein sequence ID" value="MED6197104.1"/>
    <property type="molecule type" value="Genomic_DNA"/>
</dbReference>
<evidence type="ECO:0000313" key="2">
    <source>
        <dbReference type="Proteomes" id="UP001341840"/>
    </source>
</evidence>
<keyword evidence="2" id="KW-1185">Reference proteome</keyword>
<sequence length="105" mass="12155">MPLQKSTQQAYCKLELYNKLQFEGECYSILFRIVNSFLSFFSSFSSFLISSLQLVPSYNLRGMLSTIGLVMTVRKLACDHKSVRKYHSVVRIFLEEKLLNASQPF</sequence>
<reference evidence="1 2" key="1">
    <citation type="journal article" date="2023" name="Plants (Basel)">
        <title>Bridging the Gap: Combining Genomics and Transcriptomics Approaches to Understand Stylosanthes scabra, an Orphan Legume from the Brazilian Caatinga.</title>
        <authorList>
            <person name="Ferreira-Neto J.R.C."/>
            <person name="da Silva M.D."/>
            <person name="Binneck E."/>
            <person name="de Melo N.F."/>
            <person name="da Silva R.H."/>
            <person name="de Melo A.L.T.M."/>
            <person name="Pandolfi V."/>
            <person name="Bustamante F.O."/>
            <person name="Brasileiro-Vidal A.C."/>
            <person name="Benko-Iseppon A.M."/>
        </authorList>
    </citation>
    <scope>NUCLEOTIDE SEQUENCE [LARGE SCALE GENOMIC DNA]</scope>
    <source>
        <tissue evidence="1">Leaves</tissue>
    </source>
</reference>
<dbReference type="Proteomes" id="UP001341840">
    <property type="component" value="Unassembled WGS sequence"/>
</dbReference>
<comment type="caution">
    <text evidence="1">The sequence shown here is derived from an EMBL/GenBank/DDBJ whole genome shotgun (WGS) entry which is preliminary data.</text>
</comment>
<gene>
    <name evidence="1" type="ORF">PIB30_053543</name>
</gene>
<evidence type="ECO:0000313" key="1">
    <source>
        <dbReference type="EMBL" id="MED6197104.1"/>
    </source>
</evidence>
<protein>
    <submittedName>
        <fullName evidence="1">Uncharacterized protein</fullName>
    </submittedName>
</protein>
<organism evidence="1 2">
    <name type="scientific">Stylosanthes scabra</name>
    <dbReference type="NCBI Taxonomy" id="79078"/>
    <lineage>
        <taxon>Eukaryota</taxon>
        <taxon>Viridiplantae</taxon>
        <taxon>Streptophyta</taxon>
        <taxon>Embryophyta</taxon>
        <taxon>Tracheophyta</taxon>
        <taxon>Spermatophyta</taxon>
        <taxon>Magnoliopsida</taxon>
        <taxon>eudicotyledons</taxon>
        <taxon>Gunneridae</taxon>
        <taxon>Pentapetalae</taxon>
        <taxon>rosids</taxon>
        <taxon>fabids</taxon>
        <taxon>Fabales</taxon>
        <taxon>Fabaceae</taxon>
        <taxon>Papilionoideae</taxon>
        <taxon>50 kb inversion clade</taxon>
        <taxon>dalbergioids sensu lato</taxon>
        <taxon>Dalbergieae</taxon>
        <taxon>Pterocarpus clade</taxon>
        <taxon>Stylosanthes</taxon>
    </lineage>
</organism>
<name>A0ABU6XGA7_9FABA</name>
<accession>A0ABU6XGA7</accession>
<proteinExistence type="predicted"/>